<reference evidence="1 2" key="1">
    <citation type="journal article" date="2013" name="Genome Announc.">
        <title>Draft Genome of the Nitrogen-Fixing Bacterium Pseudomonas stutzeri Strain KOS6 Isolated from Industrial Hydrocarbon Sludge.</title>
        <authorList>
            <person name="Grigoryeva T.V."/>
            <person name="Laikov A.V."/>
            <person name="Naumova R.P."/>
            <person name="Manolov A.I."/>
            <person name="Larin A.K."/>
            <person name="Karpova I.Y."/>
            <person name="Semashko T.A."/>
            <person name="Alexeev D.G."/>
            <person name="Kostryukova E.S."/>
            <person name="Muller R."/>
            <person name="Govorun V.M."/>
        </authorList>
    </citation>
    <scope>NUCLEOTIDE SEQUENCE [LARGE SCALE GENOMIC DNA]</scope>
    <source>
        <strain evidence="1 2">KOS6</strain>
    </source>
</reference>
<gene>
    <name evidence="1" type="ORF">B597_008680</name>
</gene>
<dbReference type="AlphaFoldDB" id="A0A061JPW2"/>
<dbReference type="HOGENOM" id="CLU_3139757_0_0_6"/>
<name>A0A061JPW2_STUST</name>
<dbReference type="Proteomes" id="UP000026923">
    <property type="component" value="Unassembled WGS sequence"/>
</dbReference>
<comment type="caution">
    <text evidence="1">The sequence shown here is derived from an EMBL/GenBank/DDBJ whole genome shotgun (WGS) entry which is preliminary data.</text>
</comment>
<organism evidence="1 2">
    <name type="scientific">Stutzerimonas stutzeri KOS6</name>
    <dbReference type="NCBI Taxonomy" id="1218352"/>
    <lineage>
        <taxon>Bacteria</taxon>
        <taxon>Pseudomonadati</taxon>
        <taxon>Pseudomonadota</taxon>
        <taxon>Gammaproteobacteria</taxon>
        <taxon>Pseudomonadales</taxon>
        <taxon>Pseudomonadaceae</taxon>
        <taxon>Stutzerimonas</taxon>
    </lineage>
</organism>
<protein>
    <submittedName>
        <fullName evidence="1">Uncharacterized protein</fullName>
    </submittedName>
</protein>
<evidence type="ECO:0000313" key="2">
    <source>
        <dbReference type="Proteomes" id="UP000026923"/>
    </source>
</evidence>
<proteinExistence type="predicted"/>
<evidence type="ECO:0000313" key="1">
    <source>
        <dbReference type="EMBL" id="EWC41766.1"/>
    </source>
</evidence>
<sequence length="49" mass="5232">MRLFPALGRYLQPGRRCTVRPFAAKAVATGVRCLCGSGLDRGSPVLEIA</sequence>
<dbReference type="EMBL" id="AMCZ02000008">
    <property type="protein sequence ID" value="EWC41766.1"/>
    <property type="molecule type" value="Genomic_DNA"/>
</dbReference>
<accession>A0A061JPW2</accession>